<organism evidence="2">
    <name type="scientific">Campylobacter ureolyticus</name>
    <dbReference type="NCBI Taxonomy" id="827"/>
    <lineage>
        <taxon>Bacteria</taxon>
        <taxon>Pseudomonadati</taxon>
        <taxon>Campylobacterota</taxon>
        <taxon>Epsilonproteobacteria</taxon>
        <taxon>Campylobacterales</taxon>
        <taxon>Campylobacteraceae</taxon>
        <taxon>Campylobacter</taxon>
    </lineage>
</organism>
<dbReference type="SUPFAM" id="SSF47413">
    <property type="entry name" value="lambda repressor-like DNA-binding domains"/>
    <property type="match status" value="1"/>
</dbReference>
<gene>
    <name evidence="2" type="ORF">CULFYP111_00582</name>
</gene>
<dbReference type="InterPro" id="IPR010982">
    <property type="entry name" value="Lambda_DNA-bd_dom_sf"/>
</dbReference>
<name>A0A6N2RQZ4_9BACT</name>
<evidence type="ECO:0000313" key="2">
    <source>
        <dbReference type="EMBL" id="VYS83557.1"/>
    </source>
</evidence>
<protein>
    <recommendedName>
        <fullName evidence="1">HTH cro/C1-type domain-containing protein</fullName>
    </recommendedName>
</protein>
<dbReference type="CDD" id="cd00093">
    <property type="entry name" value="HTH_XRE"/>
    <property type="match status" value="1"/>
</dbReference>
<dbReference type="InterPro" id="IPR001387">
    <property type="entry name" value="Cro/C1-type_HTH"/>
</dbReference>
<dbReference type="RefSeq" id="WP_156847043.1">
    <property type="nucleotide sequence ID" value="NZ_CACRSK010000001.1"/>
</dbReference>
<dbReference type="EMBL" id="CACRSK010000001">
    <property type="protein sequence ID" value="VYS83557.1"/>
    <property type="molecule type" value="Genomic_DNA"/>
</dbReference>
<evidence type="ECO:0000259" key="1">
    <source>
        <dbReference type="PROSITE" id="PS50943"/>
    </source>
</evidence>
<feature type="domain" description="HTH cro/C1-type" evidence="1">
    <location>
        <begin position="11"/>
        <end position="65"/>
    </location>
</feature>
<dbReference type="PROSITE" id="PS50943">
    <property type="entry name" value="HTH_CROC1"/>
    <property type="match status" value="1"/>
</dbReference>
<reference evidence="2" key="1">
    <citation type="submission" date="2019-11" db="EMBL/GenBank/DDBJ databases">
        <authorList>
            <person name="Feng L."/>
        </authorList>
    </citation>
    <scope>NUCLEOTIDE SEQUENCE</scope>
    <source>
        <strain evidence="2">CUreolyticusLFYP111</strain>
    </source>
</reference>
<proteinExistence type="predicted"/>
<dbReference type="AlphaFoldDB" id="A0A6N2RQZ4"/>
<accession>A0A6N2RQZ4</accession>
<sequence length="267" mass="31328">MSYMENLNQKLEKIRKNAKLSRRALSNISGFNERTILSYEKAENPASDRYLEFVSLYFGYTKESILNDKSDLIKLDKFVNCLLMYQSIFNYDDNKMAELLEIPKDIKILNIKDETATEFYQETYIKNDEKRHIIDCIETAIKLKIKLSCLSNYTANDLLKTFIDKENKEFYNHYKQGFSDFFSLVKEGINFSDKLNELEKTGLEITPAYYASIIKKRNNPETLTPKLITDTLPKNHKKLIDLLPYASDEFINEVIEILEKKKNLSKL</sequence>
<dbReference type="Gene3D" id="1.10.260.40">
    <property type="entry name" value="lambda repressor-like DNA-binding domains"/>
    <property type="match status" value="1"/>
</dbReference>
<dbReference type="GO" id="GO:0003677">
    <property type="term" value="F:DNA binding"/>
    <property type="evidence" value="ECO:0007669"/>
    <property type="project" value="InterPro"/>
</dbReference>